<dbReference type="PANTHER" id="PTHR47487">
    <property type="entry name" value="OS06G0651300 PROTEIN-RELATED"/>
    <property type="match status" value="1"/>
</dbReference>
<organism evidence="3 4">
    <name type="scientific">Stephania cephalantha</name>
    <dbReference type="NCBI Taxonomy" id="152367"/>
    <lineage>
        <taxon>Eukaryota</taxon>
        <taxon>Viridiplantae</taxon>
        <taxon>Streptophyta</taxon>
        <taxon>Embryophyta</taxon>
        <taxon>Tracheophyta</taxon>
        <taxon>Spermatophyta</taxon>
        <taxon>Magnoliopsida</taxon>
        <taxon>Ranunculales</taxon>
        <taxon>Menispermaceae</taxon>
        <taxon>Menispermoideae</taxon>
        <taxon>Cissampelideae</taxon>
        <taxon>Stephania</taxon>
    </lineage>
</organism>
<evidence type="ECO:0000259" key="2">
    <source>
        <dbReference type="PROSITE" id="PS00028"/>
    </source>
</evidence>
<dbReference type="SMART" id="SM00451">
    <property type="entry name" value="ZnF_U1"/>
    <property type="match status" value="7"/>
</dbReference>
<dbReference type="PROSITE" id="PS00028">
    <property type="entry name" value="ZINC_FINGER_C2H2_1"/>
    <property type="match status" value="2"/>
</dbReference>
<dbReference type="Gene3D" id="3.30.160.60">
    <property type="entry name" value="Classic Zinc Finger"/>
    <property type="match status" value="7"/>
</dbReference>
<dbReference type="SUPFAM" id="SSF57667">
    <property type="entry name" value="beta-beta-alpha zinc fingers"/>
    <property type="match status" value="5"/>
</dbReference>
<dbReference type="InterPro" id="IPR013087">
    <property type="entry name" value="Znf_C2H2_type"/>
</dbReference>
<accession>A0AAP0HXK0</accession>
<dbReference type="GO" id="GO:0003676">
    <property type="term" value="F:nucleic acid binding"/>
    <property type="evidence" value="ECO:0007669"/>
    <property type="project" value="InterPro"/>
</dbReference>
<gene>
    <name evidence="3" type="ORF">Scep_023599</name>
</gene>
<dbReference type="EMBL" id="JBBNAG010000010">
    <property type="protein sequence ID" value="KAK9100169.1"/>
    <property type="molecule type" value="Genomic_DNA"/>
</dbReference>
<sequence>MEPKLMRQWEKERIREEIIAEEILRRRELELEVRRELAVEREFARRRAAEALSPSASPAGFTGTLPPAGVADHALVGNSGTLPFQRPAMPATPTPTASMLAGLGNGHAGKVVFLANPTTRPDIISQTNAKVYNVGDKKFIVTGRKKKPNEWGCALCKVSASSKQALNEHLQEKKHLENAAKLKANKSAKKQSRSASWAEKKTYGTMIHKKHMGGPKSKQGKNQWYCSLCQISTTCKQGLNDHFQGKGHKAKEAEQMPNKSICNPTNKSHSMWQMKKTDKQEAKQVVEDVNENLTDFRCQVCNVTCSSEIDFASHQKGKSHRAKEAELISGKTATIWQKKTDKQEAKQATENVDKNLSDFRCQDCNVCCSSEIDLIGHQKGKKHMAQLEVLNQNLATVDRLGTSTDAGEKSEGSEATKMEAIENVGGEVHTIKRVEEETTKAFDPSEALQRKPDESEKSNRSPSLELGEKLKEELGSEDLKKKFIYWCNDCQLVLQCEAAIASHLNGKKHIACLQAQKKVVATDPFDSNYNNGTNKTEDYSMKRHEKTIGVMDGEVNVMDEAKKGVKVLETIVKNEPGRETTKALGTITDEAFEITNSSRVTSLEQEEKKEDKLPIEALKEKYISWCEDCQLGLHCESAIASHLKGKKHMARLRAQKKVVATDATTSSHDISASKTEGGSVGTHNNAIGIAGEEANVAGKAEEGVKVLESTVNIKPGEATKTLGSKTDEAVKTAGISQVPSLEQEVKKEEKLTIEDLKKKFEFWCEDCQIGCHSMVVMDGHLKGKKHMTQLRAKKEQCAGASASVTTYTNGGSSAKEDSSEEGFEEALDDFDREQ</sequence>
<evidence type="ECO:0000256" key="1">
    <source>
        <dbReference type="SAM" id="MobiDB-lite"/>
    </source>
</evidence>
<dbReference type="SMART" id="SM00355">
    <property type="entry name" value="ZnF_C2H2"/>
    <property type="match status" value="6"/>
</dbReference>
<dbReference type="Pfam" id="PF12874">
    <property type="entry name" value="zf-met"/>
    <property type="match status" value="7"/>
</dbReference>
<reference evidence="3 4" key="1">
    <citation type="submission" date="2024-01" db="EMBL/GenBank/DDBJ databases">
        <title>Genome assemblies of Stephania.</title>
        <authorList>
            <person name="Yang L."/>
        </authorList>
    </citation>
    <scope>NUCLEOTIDE SEQUENCE [LARGE SCALE GENOMIC DNA]</scope>
    <source>
        <strain evidence="3">JXDWG</strain>
        <tissue evidence="3">Leaf</tissue>
    </source>
</reference>
<dbReference type="GO" id="GO:0008270">
    <property type="term" value="F:zinc ion binding"/>
    <property type="evidence" value="ECO:0007669"/>
    <property type="project" value="InterPro"/>
</dbReference>
<comment type="caution">
    <text evidence="3">The sequence shown here is derived from an EMBL/GenBank/DDBJ whole genome shotgun (WGS) entry which is preliminary data.</text>
</comment>
<proteinExistence type="predicted"/>
<protein>
    <recommendedName>
        <fullName evidence="2">C2H2-type domain-containing protein</fullName>
    </recommendedName>
</protein>
<feature type="region of interest" description="Disordered" evidence="1">
    <location>
        <begin position="249"/>
        <end position="268"/>
    </location>
</feature>
<feature type="compositionally biased region" description="Basic and acidic residues" evidence="1">
    <location>
        <begin position="448"/>
        <end position="459"/>
    </location>
</feature>
<dbReference type="Proteomes" id="UP001419268">
    <property type="component" value="Unassembled WGS sequence"/>
</dbReference>
<feature type="compositionally biased region" description="Polar residues" evidence="1">
    <location>
        <begin position="257"/>
        <end position="268"/>
    </location>
</feature>
<feature type="region of interest" description="Disordered" evidence="1">
    <location>
        <begin position="183"/>
        <end position="202"/>
    </location>
</feature>
<dbReference type="PANTHER" id="PTHR47487:SF22">
    <property type="entry name" value="ZINC FINGER HOMEOBOX PROTEIN 4-LIKE ISOFORM X1"/>
    <property type="match status" value="1"/>
</dbReference>
<name>A0AAP0HXK0_9MAGN</name>
<keyword evidence="4" id="KW-1185">Reference proteome</keyword>
<feature type="compositionally biased region" description="Polar residues" evidence="1">
    <location>
        <begin position="802"/>
        <end position="812"/>
    </location>
</feature>
<feature type="region of interest" description="Disordered" evidence="1">
    <location>
        <begin position="435"/>
        <end position="464"/>
    </location>
</feature>
<dbReference type="AlphaFoldDB" id="A0AAP0HXK0"/>
<evidence type="ECO:0000313" key="3">
    <source>
        <dbReference type="EMBL" id="KAK9100169.1"/>
    </source>
</evidence>
<feature type="compositionally biased region" description="Acidic residues" evidence="1">
    <location>
        <begin position="818"/>
        <end position="834"/>
    </location>
</feature>
<feature type="domain" description="C2H2-type" evidence="2">
    <location>
        <begin position="361"/>
        <end position="383"/>
    </location>
</feature>
<evidence type="ECO:0000313" key="4">
    <source>
        <dbReference type="Proteomes" id="UP001419268"/>
    </source>
</evidence>
<dbReference type="InterPro" id="IPR036236">
    <property type="entry name" value="Znf_C2H2_sf"/>
</dbReference>
<feature type="compositionally biased region" description="Basic residues" evidence="1">
    <location>
        <begin position="183"/>
        <end position="192"/>
    </location>
</feature>
<feature type="domain" description="C2H2-type" evidence="2">
    <location>
        <begin position="298"/>
        <end position="320"/>
    </location>
</feature>
<feature type="region of interest" description="Disordered" evidence="1">
    <location>
        <begin position="797"/>
        <end position="834"/>
    </location>
</feature>
<dbReference type="InterPro" id="IPR003604">
    <property type="entry name" value="Matrin/U1-like-C_Znf_C2H2"/>
</dbReference>